<name>A0A4R5D945_9BACT</name>
<dbReference type="InterPro" id="IPR010994">
    <property type="entry name" value="RuvA_2-like"/>
</dbReference>
<evidence type="ECO:0000313" key="3">
    <source>
        <dbReference type="Proteomes" id="UP000294850"/>
    </source>
</evidence>
<dbReference type="OrthoDB" id="9766750at2"/>
<dbReference type="RefSeq" id="WP_131961931.1">
    <property type="nucleotide sequence ID" value="NZ_SMFL01000017.1"/>
</dbReference>
<keyword evidence="3" id="KW-1185">Reference proteome</keyword>
<organism evidence="2 3">
    <name type="scientific">Dyadobacter psychrotolerans</name>
    <dbReference type="NCBI Taxonomy" id="2541721"/>
    <lineage>
        <taxon>Bacteria</taxon>
        <taxon>Pseudomonadati</taxon>
        <taxon>Bacteroidota</taxon>
        <taxon>Cytophagia</taxon>
        <taxon>Cytophagales</taxon>
        <taxon>Spirosomataceae</taxon>
        <taxon>Dyadobacter</taxon>
    </lineage>
</organism>
<feature type="signal peptide" evidence="1">
    <location>
        <begin position="1"/>
        <end position="36"/>
    </location>
</feature>
<gene>
    <name evidence="2" type="ORF">E0F88_29470</name>
</gene>
<reference evidence="2 3" key="1">
    <citation type="submission" date="2019-03" db="EMBL/GenBank/DDBJ databases">
        <title>Dyadobacter AR-3-6 sp. nov., isolated from arctic soil.</title>
        <authorList>
            <person name="Chaudhary D.K."/>
        </authorList>
    </citation>
    <scope>NUCLEOTIDE SEQUENCE [LARGE SCALE GENOMIC DNA]</scope>
    <source>
        <strain evidence="2 3">AR-3-6</strain>
    </source>
</reference>
<proteinExistence type="predicted"/>
<accession>A0A4R5D945</accession>
<dbReference type="SUPFAM" id="SSF47781">
    <property type="entry name" value="RuvA domain 2-like"/>
    <property type="match status" value="1"/>
</dbReference>
<dbReference type="EMBL" id="SMFL01000017">
    <property type="protein sequence ID" value="TDE10056.1"/>
    <property type="molecule type" value="Genomic_DNA"/>
</dbReference>
<sequence>MQRFYILKYVLKDTPARIALIRLLLPALFLSNTLNAQDPPKQEIDISQFIQNLFPSPTEDSNYEDLYESLFQLYANPLDLNTVTSDELTATFILTEKQIASLLAHRNKLGPFLSLYELQAVPDFELTTIYRILPFVTVEPKLISLRENLKNPTQHFLMLRSGRLLEKQKGFSETDTASRSTSRYKGQPLSGYLRYRNARTGVYSFGLSLEKDSGEKWWEWKPKNQIFGADFSSFMRKL</sequence>
<feature type="chain" id="PRO_5020563882" evidence="1">
    <location>
        <begin position="37"/>
        <end position="238"/>
    </location>
</feature>
<evidence type="ECO:0000313" key="2">
    <source>
        <dbReference type="EMBL" id="TDE10056.1"/>
    </source>
</evidence>
<keyword evidence="1" id="KW-0732">Signal</keyword>
<protein>
    <submittedName>
        <fullName evidence="2">Helix-hairpin-helix domain-containing protein</fullName>
    </submittedName>
</protein>
<dbReference type="AlphaFoldDB" id="A0A4R5D945"/>
<evidence type="ECO:0000256" key="1">
    <source>
        <dbReference type="SAM" id="SignalP"/>
    </source>
</evidence>
<comment type="caution">
    <text evidence="2">The sequence shown here is derived from an EMBL/GenBank/DDBJ whole genome shotgun (WGS) entry which is preliminary data.</text>
</comment>
<dbReference type="Proteomes" id="UP000294850">
    <property type="component" value="Unassembled WGS sequence"/>
</dbReference>